<evidence type="ECO:0000256" key="3">
    <source>
        <dbReference type="ARBA" id="ARBA00020266"/>
    </source>
</evidence>
<dbReference type="InterPro" id="IPR016181">
    <property type="entry name" value="Acyl_CoA_acyltransferase"/>
</dbReference>
<dbReference type="Gene3D" id="3.40.630.30">
    <property type="match status" value="1"/>
</dbReference>
<evidence type="ECO:0000256" key="14">
    <source>
        <dbReference type="ARBA" id="ARBA00030769"/>
    </source>
</evidence>
<keyword evidence="9 17" id="KW-0479">Metal-binding</keyword>
<dbReference type="GeneID" id="41328290"/>
<dbReference type="Gene3D" id="3.20.20.70">
    <property type="entry name" value="Aldolase class I"/>
    <property type="match status" value="1"/>
</dbReference>
<evidence type="ECO:0000256" key="17">
    <source>
        <dbReference type="PIRSR" id="PIRSR005669-1"/>
    </source>
</evidence>
<accession>A0A5B9D5V6</accession>
<dbReference type="Pfam" id="PF16199">
    <property type="entry name" value="Radical_SAM_C"/>
    <property type="match status" value="1"/>
</dbReference>
<dbReference type="SUPFAM" id="SSF102114">
    <property type="entry name" value="Radical SAM enzymes"/>
    <property type="match status" value="1"/>
</dbReference>
<evidence type="ECO:0000256" key="16">
    <source>
        <dbReference type="ARBA" id="ARBA00047372"/>
    </source>
</evidence>
<keyword evidence="4" id="KW-0004">4Fe-4S</keyword>
<keyword evidence="13" id="KW-0012">Acyltransferase</keyword>
<evidence type="ECO:0000256" key="10">
    <source>
        <dbReference type="ARBA" id="ARBA00022884"/>
    </source>
</evidence>
<evidence type="ECO:0000256" key="2">
    <source>
        <dbReference type="ARBA" id="ARBA00005494"/>
    </source>
</evidence>
<dbReference type="PROSITE" id="PS51918">
    <property type="entry name" value="RADICAL_SAM"/>
    <property type="match status" value="1"/>
</dbReference>
<evidence type="ECO:0000256" key="4">
    <source>
        <dbReference type="ARBA" id="ARBA00022485"/>
    </source>
</evidence>
<dbReference type="GO" id="GO:0051539">
    <property type="term" value="F:4 iron, 4 sulfur cluster binding"/>
    <property type="evidence" value="ECO:0007669"/>
    <property type="project" value="UniProtKB-KW"/>
</dbReference>
<feature type="domain" description="Radical SAM core" evidence="18">
    <location>
        <begin position="82"/>
        <end position="378"/>
    </location>
</feature>
<dbReference type="GO" id="GO:0005737">
    <property type="term" value="C:cytoplasm"/>
    <property type="evidence" value="ECO:0007669"/>
    <property type="project" value="TreeGrafter"/>
</dbReference>
<dbReference type="NCBIfam" id="TIGR01211">
    <property type="entry name" value="ELP3"/>
    <property type="match status" value="1"/>
</dbReference>
<evidence type="ECO:0000256" key="5">
    <source>
        <dbReference type="ARBA" id="ARBA00022555"/>
    </source>
</evidence>
<dbReference type="InterPro" id="IPR006638">
    <property type="entry name" value="Elp3/MiaA/NifB-like_rSAM"/>
</dbReference>
<dbReference type="GO" id="GO:0000049">
    <property type="term" value="F:tRNA binding"/>
    <property type="evidence" value="ECO:0007669"/>
    <property type="project" value="UniProtKB-KW"/>
</dbReference>
<dbReference type="InterPro" id="IPR032432">
    <property type="entry name" value="Radical_SAM_C"/>
</dbReference>
<dbReference type="SFLD" id="SFLDS00029">
    <property type="entry name" value="Radical_SAM"/>
    <property type="match status" value="1"/>
</dbReference>
<comment type="pathway">
    <text evidence="1">tRNA modification; 5-methoxycarbonylmethyl-2-thiouridine-tRNA biosynthesis.</text>
</comment>
<dbReference type="EMBL" id="CP042905">
    <property type="protein sequence ID" value="QEE14474.1"/>
    <property type="molecule type" value="Genomic_DNA"/>
</dbReference>
<evidence type="ECO:0000256" key="9">
    <source>
        <dbReference type="ARBA" id="ARBA00022723"/>
    </source>
</evidence>
<dbReference type="GO" id="GO:0046872">
    <property type="term" value="F:metal ion binding"/>
    <property type="evidence" value="ECO:0007669"/>
    <property type="project" value="UniProtKB-KW"/>
</dbReference>
<dbReference type="SFLD" id="SFLDG01086">
    <property type="entry name" value="elongater_protein-like"/>
    <property type="match status" value="1"/>
</dbReference>
<dbReference type="OrthoDB" id="49957at2157"/>
<organism evidence="19 20">
    <name type="scientific">Promethearchaeum syntrophicum</name>
    <dbReference type="NCBI Taxonomy" id="2594042"/>
    <lineage>
        <taxon>Archaea</taxon>
        <taxon>Promethearchaeati</taxon>
        <taxon>Promethearchaeota</taxon>
        <taxon>Promethearchaeia</taxon>
        <taxon>Promethearchaeales</taxon>
        <taxon>Promethearchaeaceae</taxon>
        <taxon>Promethearchaeum</taxon>
    </lineage>
</organism>
<keyword evidence="20" id="KW-1185">Reference proteome</keyword>
<evidence type="ECO:0000313" key="19">
    <source>
        <dbReference type="EMBL" id="QEE14474.1"/>
    </source>
</evidence>
<evidence type="ECO:0000259" key="18">
    <source>
        <dbReference type="PROSITE" id="PS51918"/>
    </source>
</evidence>
<dbReference type="InterPro" id="IPR034687">
    <property type="entry name" value="ELP3-like"/>
</dbReference>
<evidence type="ECO:0000256" key="11">
    <source>
        <dbReference type="ARBA" id="ARBA00023004"/>
    </source>
</evidence>
<gene>
    <name evidence="19" type="ORF">DSAG12_00287</name>
</gene>
<dbReference type="CDD" id="cd04301">
    <property type="entry name" value="NAT_SF"/>
    <property type="match status" value="1"/>
</dbReference>
<feature type="binding site" evidence="17">
    <location>
        <position position="106"/>
    </location>
    <ligand>
        <name>[4Fe-4S] cluster</name>
        <dbReference type="ChEBI" id="CHEBI:49883"/>
        <note>4Fe-4S-S-AdoMet</note>
    </ligand>
</feature>
<dbReference type="GO" id="GO:0002926">
    <property type="term" value="P:tRNA wobble base 5-methoxycarbonylmethyl-2-thiouridinylation"/>
    <property type="evidence" value="ECO:0007669"/>
    <property type="project" value="TreeGrafter"/>
</dbReference>
<dbReference type="InterPro" id="IPR039661">
    <property type="entry name" value="ELP3"/>
</dbReference>
<dbReference type="InterPro" id="IPR013785">
    <property type="entry name" value="Aldolase_TIM"/>
</dbReference>
<dbReference type="PANTHER" id="PTHR11135">
    <property type="entry name" value="HISTONE ACETYLTRANSFERASE-RELATED"/>
    <property type="match status" value="1"/>
</dbReference>
<evidence type="ECO:0000256" key="12">
    <source>
        <dbReference type="ARBA" id="ARBA00023014"/>
    </source>
</evidence>
<keyword evidence="12 17" id="KW-0411">Iron-sulfur</keyword>
<dbReference type="GO" id="GO:0106261">
    <property type="term" value="F:tRNA uridine(34) acetyltransferase activity"/>
    <property type="evidence" value="ECO:0007669"/>
    <property type="project" value="UniProtKB-EC"/>
</dbReference>
<dbReference type="InterPro" id="IPR000182">
    <property type="entry name" value="GNAT_dom"/>
</dbReference>
<feature type="binding site" evidence="17">
    <location>
        <position position="109"/>
    </location>
    <ligand>
        <name>[4Fe-4S] cluster</name>
        <dbReference type="ChEBI" id="CHEBI:49883"/>
        <note>4Fe-4S-S-AdoMet</note>
    </ligand>
</feature>
<reference evidence="19 20" key="2">
    <citation type="journal article" date="2024" name="Int. J. Syst. Evol. Microbiol.">
        <title>Promethearchaeum syntrophicum gen. nov., sp. nov., an anaerobic, obligately syntrophic archaeon, the first isolate of the lineage 'Asgard' archaea, and proposal of the new archaeal phylum Promethearchaeota phyl. nov. and kingdom Promethearchaeati regn. nov.</title>
        <authorList>
            <person name="Imachi H."/>
            <person name="Nobu M.K."/>
            <person name="Kato S."/>
            <person name="Takaki Y."/>
            <person name="Miyazaki M."/>
            <person name="Miyata M."/>
            <person name="Ogawara M."/>
            <person name="Saito Y."/>
            <person name="Sakai S."/>
            <person name="Tahara Y.O."/>
            <person name="Takano Y."/>
            <person name="Tasumi E."/>
            <person name="Uematsu K."/>
            <person name="Yoshimura T."/>
            <person name="Itoh T."/>
            <person name="Ohkuma M."/>
            <person name="Takai K."/>
        </authorList>
    </citation>
    <scope>NUCLEOTIDE SEQUENCE [LARGE SCALE GENOMIC DNA]</scope>
    <source>
        <strain evidence="19 20">MK-D1</strain>
    </source>
</reference>
<evidence type="ECO:0000256" key="8">
    <source>
        <dbReference type="ARBA" id="ARBA00022694"/>
    </source>
</evidence>
<evidence type="ECO:0000256" key="15">
    <source>
        <dbReference type="ARBA" id="ARBA00044771"/>
    </source>
</evidence>
<dbReference type="InterPro" id="IPR058240">
    <property type="entry name" value="rSAM_sf"/>
</dbReference>
<dbReference type="Pfam" id="PF00583">
    <property type="entry name" value="Acetyltransf_1"/>
    <property type="match status" value="1"/>
</dbReference>
<dbReference type="EC" id="2.3.1.311" evidence="15"/>
<dbReference type="Proteomes" id="UP000321408">
    <property type="component" value="Chromosome"/>
</dbReference>
<evidence type="ECO:0000256" key="1">
    <source>
        <dbReference type="ARBA" id="ARBA00005043"/>
    </source>
</evidence>
<evidence type="ECO:0000256" key="13">
    <source>
        <dbReference type="ARBA" id="ARBA00023315"/>
    </source>
</evidence>
<dbReference type="AlphaFoldDB" id="A0A5B9D5V6"/>
<name>A0A5B9D5V6_9ARCH</name>
<comment type="cofactor">
    <cofactor evidence="17">
        <name>[4Fe-4S] cluster</name>
        <dbReference type="ChEBI" id="CHEBI:49883"/>
    </cofactor>
    <text evidence="17">Binds 1 [4Fe-4S] cluster. The cluster is coordinated with 3 cysteines and an exchangeable S-adenosyl-L-methionine.</text>
</comment>
<proteinExistence type="inferred from homology"/>
<dbReference type="SFLD" id="SFLDF00344">
    <property type="entry name" value="ELP3-like"/>
    <property type="match status" value="1"/>
</dbReference>
<evidence type="ECO:0000256" key="7">
    <source>
        <dbReference type="ARBA" id="ARBA00022691"/>
    </source>
</evidence>
<comment type="catalytic activity">
    <reaction evidence="16">
        <text>uridine(34) in tRNA + acetyl-CoA + S-adenosyl-L-methionine + H2O = 5-(carboxymethyl)uridine(34) in tRNA + 5'-deoxyadenosine + L-methionine + CoA + 2 H(+)</text>
        <dbReference type="Rhea" id="RHEA:61020"/>
        <dbReference type="Rhea" id="RHEA-COMP:10407"/>
        <dbReference type="Rhea" id="RHEA-COMP:11727"/>
        <dbReference type="ChEBI" id="CHEBI:15377"/>
        <dbReference type="ChEBI" id="CHEBI:15378"/>
        <dbReference type="ChEBI" id="CHEBI:17319"/>
        <dbReference type="ChEBI" id="CHEBI:57287"/>
        <dbReference type="ChEBI" id="CHEBI:57288"/>
        <dbReference type="ChEBI" id="CHEBI:57844"/>
        <dbReference type="ChEBI" id="CHEBI:59789"/>
        <dbReference type="ChEBI" id="CHEBI:65315"/>
        <dbReference type="ChEBI" id="CHEBI:74882"/>
        <dbReference type="EC" id="2.3.1.311"/>
    </reaction>
    <physiologicalReaction direction="left-to-right" evidence="16">
        <dbReference type="Rhea" id="RHEA:61021"/>
    </physiologicalReaction>
</comment>
<protein>
    <recommendedName>
        <fullName evidence="3">Elongator complex protein 3</fullName>
        <ecNumber evidence="15">2.3.1.311</ecNumber>
    </recommendedName>
    <alternativeName>
        <fullName evidence="14">tRNA uridine(34) acetyltransferase</fullName>
    </alternativeName>
</protein>
<keyword evidence="5" id="KW-0820">tRNA-binding</keyword>
<dbReference type="KEGG" id="psyt:DSAG12_00287"/>
<evidence type="ECO:0000256" key="6">
    <source>
        <dbReference type="ARBA" id="ARBA00022679"/>
    </source>
</evidence>
<dbReference type="CDD" id="cd01335">
    <property type="entry name" value="Radical_SAM"/>
    <property type="match status" value="1"/>
</dbReference>
<evidence type="ECO:0000313" key="20">
    <source>
        <dbReference type="Proteomes" id="UP000321408"/>
    </source>
</evidence>
<dbReference type="SMART" id="SM00729">
    <property type="entry name" value="Elp3"/>
    <property type="match status" value="1"/>
</dbReference>
<keyword evidence="6" id="KW-0808">Transferase</keyword>
<keyword evidence="10" id="KW-0694">RNA-binding</keyword>
<dbReference type="SUPFAM" id="SSF55729">
    <property type="entry name" value="Acyl-CoA N-acyltransferases (Nat)"/>
    <property type="match status" value="1"/>
</dbReference>
<dbReference type="PANTHER" id="PTHR11135:SF0">
    <property type="entry name" value="ELONGATOR COMPLEX PROTEIN 3"/>
    <property type="match status" value="1"/>
</dbReference>
<keyword evidence="11 17" id="KW-0408">Iron</keyword>
<dbReference type="InterPro" id="IPR007197">
    <property type="entry name" value="rSAM"/>
</dbReference>
<comment type="similarity">
    <text evidence="2">Belongs to the ELP3 family.</text>
</comment>
<dbReference type="Pfam" id="PF04055">
    <property type="entry name" value="Radical_SAM"/>
    <property type="match status" value="1"/>
</dbReference>
<keyword evidence="8" id="KW-0819">tRNA processing</keyword>
<dbReference type="PIRSF" id="PIRSF005669">
    <property type="entry name" value="Hist_AcTrfase_ELP3"/>
    <property type="match status" value="1"/>
</dbReference>
<reference evidence="19 20" key="1">
    <citation type="journal article" date="2020" name="Nature">
        <title>Isolation of an archaeon at the prokaryote-eukaryote interface.</title>
        <authorList>
            <person name="Imachi H."/>
            <person name="Nobu M.K."/>
            <person name="Nakahara N."/>
            <person name="Morono Y."/>
            <person name="Ogawara M."/>
            <person name="Takaki Y."/>
            <person name="Takano Y."/>
            <person name="Uematsu K."/>
            <person name="Ikuta T."/>
            <person name="Ito M."/>
            <person name="Matsui Y."/>
            <person name="Miyazaki M."/>
            <person name="Murata K."/>
            <person name="Saito Y."/>
            <person name="Sakai S."/>
            <person name="Song C."/>
            <person name="Tasumi E."/>
            <person name="Yamanaka Y."/>
            <person name="Yamaguchi T."/>
            <person name="Kamagata Y."/>
            <person name="Tamaki H."/>
            <person name="Takai K."/>
        </authorList>
    </citation>
    <scope>NUCLEOTIDE SEQUENCE [LARGE SCALE GENOMIC DNA]</scope>
    <source>
        <strain evidence="19 20">MK-D1</strain>
    </source>
</reference>
<keyword evidence="7" id="KW-0949">S-adenosyl-L-methionine</keyword>
<sequence length="558" mass="63872">MEDKQPKVNSEEVIRAVSRELIEFLLRHPDTKKIKLTAIKCKIGKKHGFINVIKDSVVRSYATPEEQEKLELILRRRLTRTLSGVTIVAVMTAPAPAGSKSCPGNCLFCPGESSQPDVKVAQSYTGREPAAMRSAMYHYDPYEQTLHRLEDLAAIGHHPDKIELIIMGGTFLYFPRTYQEDFVKGCYDAIINFREPNYNDGKRTTSLQVAIEKLETAKTRLIGLTFETRPDYCFEEHVDRMLELGATRVEIGIQSTREDLLSFSRRNHTVADNKRAIQVAKDAGLKVNAHIMPNLPLSSPETDIEVFRELFRDPEFRPDMMKLYPCLVVKGTDLYNMYLSGEYEPYSQEKVIQVLMQIKTELPPYVRIQRIQRDIPVDLIKAGVKNSNLRQIIQTRLLAEGKHCNCIRCREEGFYAQKRSQTREHVDLSGVKFEDFTYAASGGEEHFLSFEDHDRRMLIGYLRLRFLSPKAHRPEVCDQRVAIVREIRVVGEIVGHDSIPRQGQIQHRGYGKELMQNAEEIARQHGCTKLLVIAGIGARPYFYNLGYSFDGVYVAKKI</sequence>
<dbReference type="RefSeq" id="WP_147661427.1">
    <property type="nucleotide sequence ID" value="NZ_CP042905.2"/>
</dbReference>